<gene>
    <name evidence="1" type="ORF">MNBD_CHLOROFLEXI01-5094</name>
</gene>
<dbReference type="PANTHER" id="PTHR35604">
    <property type="entry name" value="TRANSPOSASE INSH FOR INSERTION SEQUENCE ELEMENT IS5A-RELATED"/>
    <property type="match status" value="1"/>
</dbReference>
<dbReference type="EMBL" id="UOEU01000051">
    <property type="protein sequence ID" value="VAW30408.1"/>
    <property type="molecule type" value="Genomic_DNA"/>
</dbReference>
<dbReference type="PANTHER" id="PTHR35604:SF2">
    <property type="entry name" value="TRANSPOSASE INSH FOR INSERTION SEQUENCE ELEMENT IS5A-RELATED"/>
    <property type="match status" value="1"/>
</dbReference>
<organism evidence="1">
    <name type="scientific">hydrothermal vent metagenome</name>
    <dbReference type="NCBI Taxonomy" id="652676"/>
    <lineage>
        <taxon>unclassified sequences</taxon>
        <taxon>metagenomes</taxon>
        <taxon>ecological metagenomes</taxon>
    </lineage>
</organism>
<sequence>MRTCSAAYEEKTFAVLYSDQASRPNVPVNVLMGLEILKDGNGWTDEEMYNNFCYNVQVRYALGLHSLDEGHFELRTTYNFRRRLVQYMQTAGENLVEACFEQVTDEQMMAYAVKSGVQRVDSKQIASNIRETTRLQLLVEVMQRTYRMLDAADKLGYADLFDNYIKEKSGKYIYRLKGEKHQSHIEAIGELMAQLRPQLADKYKTDAGYAVLERVFNDHFKLVEREVVVKAGAELAADTLQSPDDLEATFRKKRGEGHVGYVVNVTETVDPEQGLQLISKVQTESNSADDAQMLNEALPDLVERTELEMLYTDGTYSSPAVDATCQEQGVTQTQTGIRGSQPDPDTPTLSNFSFQLNQQGEPEQMFCPHGQRVNLPLGRKEGRFIARVAESVCPLCAAQDKREQAVLCLVRYFSIPQLTVALRRQRLATLLASGSNPRAAVEATVRELTCRFGNAKLRVRGCWRVSMTMLASAAMCNARRIWRFKQSQLAAKNIQETTLSSQSRHLSSSILAGTQFWVIILPIWRYFAPVPIFGQHRFA</sequence>
<evidence type="ECO:0000313" key="1">
    <source>
        <dbReference type="EMBL" id="VAW30408.1"/>
    </source>
</evidence>
<dbReference type="AlphaFoldDB" id="A0A3B0UIE0"/>
<reference evidence="1" key="1">
    <citation type="submission" date="2018-06" db="EMBL/GenBank/DDBJ databases">
        <authorList>
            <person name="Zhirakovskaya E."/>
        </authorList>
    </citation>
    <scope>NUCLEOTIDE SEQUENCE</scope>
</reference>
<name>A0A3B0UIE0_9ZZZZ</name>
<protein>
    <submittedName>
        <fullName evidence="1">Transposase</fullName>
    </submittedName>
</protein>
<proteinExistence type="predicted"/>
<accession>A0A3B0UIE0</accession>